<dbReference type="InterPro" id="IPR001789">
    <property type="entry name" value="Sig_transdc_resp-reg_receiver"/>
</dbReference>
<evidence type="ECO:0000256" key="1">
    <source>
        <dbReference type="ARBA" id="ARBA00000085"/>
    </source>
</evidence>
<proteinExistence type="predicted"/>
<dbReference type="InterPro" id="IPR036641">
    <property type="entry name" value="HPT_dom_sf"/>
</dbReference>
<evidence type="ECO:0000256" key="19">
    <source>
        <dbReference type="PROSITE-ProRule" id="PRU00169"/>
    </source>
</evidence>
<dbReference type="EMBL" id="JAEKFT010000033">
    <property type="protein sequence ID" value="MBT0963580.1"/>
    <property type="molecule type" value="Genomic_DNA"/>
</dbReference>
<evidence type="ECO:0000256" key="17">
    <source>
        <dbReference type="ARBA" id="ARBA00070152"/>
    </source>
</evidence>
<evidence type="ECO:0000256" key="9">
    <source>
        <dbReference type="ARBA" id="ARBA00022777"/>
    </source>
</evidence>
<organism evidence="26 27">
    <name type="scientific">Denitromonas iodatirespirans</name>
    <dbReference type="NCBI Taxonomy" id="2795389"/>
    <lineage>
        <taxon>Bacteria</taxon>
        <taxon>Pseudomonadati</taxon>
        <taxon>Pseudomonadota</taxon>
        <taxon>Betaproteobacteria</taxon>
        <taxon>Rhodocyclales</taxon>
        <taxon>Zoogloeaceae</taxon>
        <taxon>Denitromonas</taxon>
    </lineage>
</organism>
<dbReference type="SUPFAM" id="SSF52172">
    <property type="entry name" value="CheY-like"/>
    <property type="match status" value="2"/>
</dbReference>
<dbReference type="InterPro" id="IPR004358">
    <property type="entry name" value="Sig_transdc_His_kin-like_C"/>
</dbReference>
<dbReference type="InterPro" id="IPR011006">
    <property type="entry name" value="CheY-like_superfamily"/>
</dbReference>
<feature type="domain" description="PAC" evidence="24">
    <location>
        <begin position="407"/>
        <end position="458"/>
    </location>
</feature>
<dbReference type="PANTHER" id="PTHR45339">
    <property type="entry name" value="HYBRID SIGNAL TRANSDUCTION HISTIDINE KINASE J"/>
    <property type="match status" value="1"/>
</dbReference>
<keyword evidence="5 19" id="KW-0597">Phosphoprotein</keyword>
<evidence type="ECO:0000256" key="5">
    <source>
        <dbReference type="ARBA" id="ARBA00022553"/>
    </source>
</evidence>
<keyword evidence="27" id="KW-1185">Reference proteome</keyword>
<dbReference type="Gene3D" id="3.30.565.10">
    <property type="entry name" value="Histidine kinase-like ATPase, C-terminal domain"/>
    <property type="match status" value="1"/>
</dbReference>
<dbReference type="Gene3D" id="3.40.50.2300">
    <property type="match status" value="2"/>
</dbReference>
<dbReference type="PROSITE" id="PS50894">
    <property type="entry name" value="HPT"/>
    <property type="match status" value="1"/>
</dbReference>
<dbReference type="InterPro" id="IPR003661">
    <property type="entry name" value="HisK_dim/P_dom"/>
</dbReference>
<dbReference type="CDD" id="cd16922">
    <property type="entry name" value="HATPase_EvgS-ArcB-TorS-like"/>
    <property type="match status" value="1"/>
</dbReference>
<dbReference type="Gene3D" id="3.30.450.20">
    <property type="entry name" value="PAS domain"/>
    <property type="match status" value="3"/>
</dbReference>
<protein>
    <recommendedName>
        <fullName evidence="16">Sensory/regulatory protein RpfC</fullName>
        <ecNumber evidence="3">2.7.13.3</ecNumber>
    </recommendedName>
    <alternativeName>
        <fullName evidence="17">Virulence sensor protein BvgS</fullName>
    </alternativeName>
</protein>
<keyword evidence="9" id="KW-0418">Kinase</keyword>
<dbReference type="CDD" id="cd00082">
    <property type="entry name" value="HisKA"/>
    <property type="match status" value="1"/>
</dbReference>
<evidence type="ECO:0000256" key="7">
    <source>
        <dbReference type="ARBA" id="ARBA00022692"/>
    </source>
</evidence>
<dbReference type="PROSITE" id="PS50109">
    <property type="entry name" value="HIS_KIN"/>
    <property type="match status" value="1"/>
</dbReference>
<dbReference type="SMART" id="SM00091">
    <property type="entry name" value="PAS"/>
    <property type="match status" value="2"/>
</dbReference>
<dbReference type="Pfam" id="PF02518">
    <property type="entry name" value="HATPase_c"/>
    <property type="match status" value="1"/>
</dbReference>
<dbReference type="CDD" id="cd00130">
    <property type="entry name" value="PAS"/>
    <property type="match status" value="2"/>
</dbReference>
<dbReference type="PANTHER" id="PTHR45339:SF1">
    <property type="entry name" value="HYBRID SIGNAL TRANSDUCTION HISTIDINE KINASE J"/>
    <property type="match status" value="1"/>
</dbReference>
<dbReference type="InterPro" id="IPR036097">
    <property type="entry name" value="HisK_dim/P_sf"/>
</dbReference>
<comment type="catalytic activity">
    <reaction evidence="1">
        <text>ATP + protein L-histidine = ADP + protein N-phospho-L-histidine.</text>
        <dbReference type="EC" id="2.7.13.3"/>
    </reaction>
</comment>
<dbReference type="SMART" id="SM00448">
    <property type="entry name" value="REC"/>
    <property type="match status" value="2"/>
</dbReference>
<dbReference type="InterPro" id="IPR005467">
    <property type="entry name" value="His_kinase_dom"/>
</dbReference>
<dbReference type="SUPFAM" id="SSF47226">
    <property type="entry name" value="Histidine-containing phosphotransfer domain, HPT domain"/>
    <property type="match status" value="1"/>
</dbReference>
<evidence type="ECO:0000259" key="24">
    <source>
        <dbReference type="PROSITE" id="PS50113"/>
    </source>
</evidence>
<dbReference type="SMART" id="SM00388">
    <property type="entry name" value="HisKA"/>
    <property type="match status" value="1"/>
</dbReference>
<evidence type="ECO:0000256" key="2">
    <source>
        <dbReference type="ARBA" id="ARBA00004651"/>
    </source>
</evidence>
<accession>A0A944HAL3</accession>
<dbReference type="CDD" id="cd12914">
    <property type="entry name" value="PDC1_DGC_like"/>
    <property type="match status" value="1"/>
</dbReference>
<dbReference type="InterPro" id="IPR035965">
    <property type="entry name" value="PAS-like_dom_sf"/>
</dbReference>
<dbReference type="Proteomes" id="UP000694660">
    <property type="component" value="Unassembled WGS sequence"/>
</dbReference>
<dbReference type="SUPFAM" id="SSF47384">
    <property type="entry name" value="Homodimeric domain of signal transducing histidine kinase"/>
    <property type="match status" value="1"/>
</dbReference>
<dbReference type="InterPro" id="IPR036890">
    <property type="entry name" value="HATPase_C_sf"/>
</dbReference>
<keyword evidence="10" id="KW-0067">ATP-binding</keyword>
<feature type="modified residue" description="4-aspartylphosphate" evidence="19">
    <location>
        <position position="896"/>
    </location>
</feature>
<evidence type="ECO:0000256" key="6">
    <source>
        <dbReference type="ARBA" id="ARBA00022679"/>
    </source>
</evidence>
<dbReference type="FunFam" id="1.10.287.130:FF:000002">
    <property type="entry name" value="Two-component osmosensing histidine kinase"/>
    <property type="match status" value="1"/>
</dbReference>
<feature type="domain" description="PAS" evidence="23">
    <location>
        <begin position="462"/>
        <end position="532"/>
    </location>
</feature>
<gene>
    <name evidence="26" type="ORF">I8J34_20535</name>
</gene>
<evidence type="ECO:0000256" key="13">
    <source>
        <dbReference type="ARBA" id="ARBA00023136"/>
    </source>
</evidence>
<evidence type="ECO:0000256" key="10">
    <source>
        <dbReference type="ARBA" id="ARBA00022840"/>
    </source>
</evidence>
<keyword evidence="13 20" id="KW-0472">Membrane</keyword>
<feature type="domain" description="HPt" evidence="25">
    <location>
        <begin position="1134"/>
        <end position="1226"/>
    </location>
</feature>
<keyword evidence="4" id="KW-1003">Cell membrane</keyword>
<comment type="function">
    <text evidence="14">Member of the two-component regulatory system BvgS/BvgA. Phosphorylates BvgA via a four-step phosphorelay in response to environmental signals.</text>
</comment>
<dbReference type="Gene3D" id="1.20.120.160">
    <property type="entry name" value="HPT domain"/>
    <property type="match status" value="1"/>
</dbReference>
<dbReference type="PROSITE" id="PS50113">
    <property type="entry name" value="PAC"/>
    <property type="match status" value="1"/>
</dbReference>
<evidence type="ECO:0000256" key="15">
    <source>
        <dbReference type="ARBA" id="ARBA00064003"/>
    </source>
</evidence>
<evidence type="ECO:0000259" key="22">
    <source>
        <dbReference type="PROSITE" id="PS50110"/>
    </source>
</evidence>
<keyword evidence="12" id="KW-0902">Two-component regulatory system</keyword>
<evidence type="ECO:0000313" key="27">
    <source>
        <dbReference type="Proteomes" id="UP000694660"/>
    </source>
</evidence>
<evidence type="ECO:0000256" key="4">
    <source>
        <dbReference type="ARBA" id="ARBA00022475"/>
    </source>
</evidence>
<dbReference type="SMART" id="SM00387">
    <property type="entry name" value="HATPase_c"/>
    <property type="match status" value="1"/>
</dbReference>
<evidence type="ECO:0000256" key="14">
    <source>
        <dbReference type="ARBA" id="ARBA00058004"/>
    </source>
</evidence>
<reference evidence="27" key="1">
    <citation type="journal article" date="2022" name="ISME J.">
        <title>Genetic and phylogenetic analysis of dissimilatory iodate-reducing bacteria identifies potential niches across the world's oceans.</title>
        <authorList>
            <person name="Reyes-Umana V."/>
            <person name="Henning Z."/>
            <person name="Lee K."/>
            <person name="Barnum T.P."/>
            <person name="Coates J.D."/>
        </authorList>
    </citation>
    <scope>NUCLEOTIDE SEQUENCE [LARGE SCALE GENOMIC DNA]</scope>
    <source>
        <strain evidence="27">IR12</strain>
    </source>
</reference>
<dbReference type="Pfam" id="PF01627">
    <property type="entry name" value="Hpt"/>
    <property type="match status" value="1"/>
</dbReference>
<dbReference type="CDD" id="cd17546">
    <property type="entry name" value="REC_hyHK_CKI1_RcsC-like"/>
    <property type="match status" value="2"/>
</dbReference>
<evidence type="ECO:0000256" key="3">
    <source>
        <dbReference type="ARBA" id="ARBA00012438"/>
    </source>
</evidence>
<dbReference type="PRINTS" id="PR00344">
    <property type="entry name" value="BCTRLSENSOR"/>
</dbReference>
<dbReference type="Pfam" id="PF08448">
    <property type="entry name" value="PAS_4"/>
    <property type="match status" value="2"/>
</dbReference>
<keyword evidence="6" id="KW-0808">Transferase</keyword>
<evidence type="ECO:0000256" key="16">
    <source>
        <dbReference type="ARBA" id="ARBA00068150"/>
    </source>
</evidence>
<evidence type="ECO:0000259" key="23">
    <source>
        <dbReference type="PROSITE" id="PS50112"/>
    </source>
</evidence>
<dbReference type="InterPro" id="IPR000014">
    <property type="entry name" value="PAS"/>
</dbReference>
<dbReference type="EC" id="2.7.13.3" evidence="3"/>
<comment type="subcellular location">
    <subcellularLocation>
        <location evidence="2">Cell membrane</location>
        <topology evidence="2">Multi-pass membrane protein</topology>
    </subcellularLocation>
</comment>
<dbReference type="Pfam" id="PF00072">
    <property type="entry name" value="Response_reg"/>
    <property type="match status" value="2"/>
</dbReference>
<dbReference type="Gene3D" id="1.10.287.130">
    <property type="match status" value="1"/>
</dbReference>
<dbReference type="GO" id="GO:0005886">
    <property type="term" value="C:plasma membrane"/>
    <property type="evidence" value="ECO:0007669"/>
    <property type="project" value="UniProtKB-SubCell"/>
</dbReference>
<dbReference type="PROSITE" id="PS50110">
    <property type="entry name" value="RESPONSE_REGULATORY"/>
    <property type="match status" value="2"/>
</dbReference>
<dbReference type="FunFam" id="3.30.565.10:FF:000010">
    <property type="entry name" value="Sensor histidine kinase RcsC"/>
    <property type="match status" value="1"/>
</dbReference>
<dbReference type="Pfam" id="PF00512">
    <property type="entry name" value="HisKA"/>
    <property type="match status" value="1"/>
</dbReference>
<keyword evidence="8" id="KW-0547">Nucleotide-binding</keyword>
<evidence type="ECO:0000256" key="8">
    <source>
        <dbReference type="ARBA" id="ARBA00022741"/>
    </source>
</evidence>
<evidence type="ECO:0000313" key="26">
    <source>
        <dbReference type="EMBL" id="MBT0963580.1"/>
    </source>
</evidence>
<dbReference type="InterPro" id="IPR008207">
    <property type="entry name" value="Sig_transdc_His_kin_Hpt_dom"/>
</dbReference>
<evidence type="ECO:0000259" key="21">
    <source>
        <dbReference type="PROSITE" id="PS50109"/>
    </source>
</evidence>
<feature type="domain" description="Histidine kinase" evidence="21">
    <location>
        <begin position="606"/>
        <end position="827"/>
    </location>
</feature>
<evidence type="ECO:0000256" key="20">
    <source>
        <dbReference type="SAM" id="Phobius"/>
    </source>
</evidence>
<feature type="modified residue" description="Phosphohistidine" evidence="18">
    <location>
        <position position="1173"/>
    </location>
</feature>
<sequence>MSTKTYAPFRPWAEWLFLIATLVATGAGIAYLAYRDHADIAERERQQLTSHARIVHDGIARQLDVMNRTLLKLLADIPRWRADADGPQQAKRRLEDFVGAMRSVQSLLIVDADGRVFASGNGQWLGQNVSGQGFFQAARAHPRGDLLMLNSPVETGFGVWTLTVARVITGPDGQFDGLVAATMEPDEVAAALTSARYAPDVAVSLAHDDGTLIMSAPPQPSRYGTNLDTAGSFFARHAASRLPVSLLNSPPGDDARIAVLRTVRPSAVAADHGLVVDIGRRRAAIFASWRQNTAVKAGLLLLLAATTTLGLGAAQRRRRLSSQQATDAARALADNERFLLSLIDILPGMVGYWDADLRCGFANIAYLEWFGKTPAQMRGIHLKELLGPALFARNAPHIQAALRGEAQRYERTLTKADGSTGYTWAHYIPDRVGGEVRGFFVLISDITELKQTELALRAALTEAGRFREALDHVTAYIYMKDRDHRYVYANRPTLELFGVSAQALPGSPDTRFFPPETVERLHAIDDRVFAGERTTEEIDTVDGQGRRRIYWEIKTPIYTDEHRDTVWGLCGISTDITARKLAEEALERARAAAEAASEAKSSFVANMSHEIRTPMNAVLGFLALLQQSRLSRQQQDYAHKAHTAAQSLLAILNDILDFSKVESGKLVLDDAPFRLEALLRNLSVMLSAAPAKPDVEVLFDIDPDIPATLRGDALRLQQVLLNLAGNSIKFTLRGEVLVRLRKLGDTPTATRIEFSVRDTGIGIPADRLAAIFEGFTQAEASTTRRFGGTGLGLAISQRLVGLMGGRLAVDSTPGKGSCFHFTLDLPRGADDASPLAPPVGLHLLIVDDNAVARDVLQRMAIAFGWRADTAAGGVEAVECVRAAVAADDDFDVICIDLVMPDMDGWTTIRHIRALHTGRSAPAILMVSAYGHEVIAERLAPDHHPLDAFLVKPVTPAMLFDAVAQAAGGRRGTGPAPSATDTRLAGLRLLVVEDNPLSRQVAEALLSSAGAEVQMAEDGRQAIACVQAAQRPFDAVLMDIQMPGMDGHETTRILRGQLGLTAPIIAMTANALPADRDACLAAGMNAHVAKPIDMETLIGVLQTHTGRPAHPDTTPPAPAGTAFDLATARQRLGQDEALFQRLARQFASDQGDAVVRARACLAAGDRPGAAQALHALKGLAGTLGAQALSQAAGTAEAAIRRGDAAEAVGLDRAQACLDEAIASFAQLTIVPAPPAEAPGAAPSPDAPLETLDHLLATHNMRAVDQFAALPRHGAIGPEEAFGRLEAAMARLDFSAARAIVAELRAAQP</sequence>
<evidence type="ECO:0000256" key="18">
    <source>
        <dbReference type="PROSITE-ProRule" id="PRU00110"/>
    </source>
</evidence>
<feature type="transmembrane region" description="Helical" evidence="20">
    <location>
        <begin position="12"/>
        <end position="34"/>
    </location>
</feature>
<comment type="caution">
    <text evidence="26">The sequence shown here is derived from an EMBL/GenBank/DDBJ whole genome shotgun (WGS) entry which is preliminary data.</text>
</comment>
<dbReference type="PROSITE" id="PS50112">
    <property type="entry name" value="PAS"/>
    <property type="match status" value="1"/>
</dbReference>
<dbReference type="InterPro" id="IPR000700">
    <property type="entry name" value="PAS-assoc_C"/>
</dbReference>
<evidence type="ECO:0000259" key="25">
    <source>
        <dbReference type="PROSITE" id="PS50894"/>
    </source>
</evidence>
<dbReference type="InterPro" id="IPR013656">
    <property type="entry name" value="PAS_4"/>
</dbReference>
<dbReference type="SUPFAM" id="SSF55874">
    <property type="entry name" value="ATPase domain of HSP90 chaperone/DNA topoisomerase II/histidine kinase"/>
    <property type="match status" value="1"/>
</dbReference>
<feature type="domain" description="Response regulatory" evidence="22">
    <location>
        <begin position="842"/>
        <end position="966"/>
    </location>
</feature>
<dbReference type="RefSeq" id="WP_214363512.1">
    <property type="nucleotide sequence ID" value="NZ_JAEKFT010000033.1"/>
</dbReference>
<keyword evidence="7 20" id="KW-0812">Transmembrane</keyword>
<dbReference type="SUPFAM" id="SSF55785">
    <property type="entry name" value="PYP-like sensor domain (PAS domain)"/>
    <property type="match status" value="2"/>
</dbReference>
<dbReference type="NCBIfam" id="TIGR00229">
    <property type="entry name" value="sensory_box"/>
    <property type="match status" value="2"/>
</dbReference>
<comment type="subunit">
    <text evidence="15">At low DSF concentrations, interacts with RpfF.</text>
</comment>
<evidence type="ECO:0000256" key="12">
    <source>
        <dbReference type="ARBA" id="ARBA00023012"/>
    </source>
</evidence>
<feature type="modified residue" description="4-aspartylphosphate" evidence="19">
    <location>
        <position position="1038"/>
    </location>
</feature>
<dbReference type="InterPro" id="IPR003594">
    <property type="entry name" value="HATPase_dom"/>
</dbReference>
<dbReference type="GO" id="GO:0000155">
    <property type="term" value="F:phosphorelay sensor kinase activity"/>
    <property type="evidence" value="ECO:0007669"/>
    <property type="project" value="InterPro"/>
</dbReference>
<name>A0A944HAL3_DENI1</name>
<evidence type="ECO:0000256" key="11">
    <source>
        <dbReference type="ARBA" id="ARBA00022989"/>
    </source>
</evidence>
<keyword evidence="11 20" id="KW-1133">Transmembrane helix</keyword>
<dbReference type="GO" id="GO:0005524">
    <property type="term" value="F:ATP binding"/>
    <property type="evidence" value="ECO:0007669"/>
    <property type="project" value="UniProtKB-KW"/>
</dbReference>
<feature type="domain" description="Response regulatory" evidence="22">
    <location>
        <begin position="987"/>
        <end position="1104"/>
    </location>
</feature>